<dbReference type="Ensembl" id="ENSOART00020045801.1">
    <property type="protein sequence ID" value="ENSOARP00020040711.1"/>
    <property type="gene ID" value="ENSOARG00020035044.1"/>
</dbReference>
<name>A0AC11D6V1_SHEEP</name>
<proteinExistence type="predicted"/>
<organism evidence="1">
    <name type="scientific">Ovis aries</name>
    <name type="common">Sheep</name>
    <dbReference type="NCBI Taxonomy" id="9940"/>
    <lineage>
        <taxon>Eukaryota</taxon>
        <taxon>Metazoa</taxon>
        <taxon>Chordata</taxon>
        <taxon>Craniata</taxon>
        <taxon>Vertebrata</taxon>
        <taxon>Euteleostomi</taxon>
        <taxon>Mammalia</taxon>
        <taxon>Eutheria</taxon>
        <taxon>Laurasiatheria</taxon>
        <taxon>Artiodactyla</taxon>
        <taxon>Ruminantia</taxon>
        <taxon>Pecora</taxon>
        <taxon>Bovidae</taxon>
        <taxon>Caprinae</taxon>
        <taxon>Ovis</taxon>
    </lineage>
</organism>
<reference evidence="1" key="2">
    <citation type="submission" date="2025-08" db="UniProtKB">
        <authorList>
            <consortium name="Ensembl"/>
        </authorList>
    </citation>
    <scope>IDENTIFICATION</scope>
</reference>
<accession>A0AC11D6V1</accession>
<protein>
    <submittedName>
        <fullName evidence="1">Uncharacterized protein</fullName>
    </submittedName>
</protein>
<reference evidence="1" key="3">
    <citation type="submission" date="2025-09" db="UniProtKB">
        <authorList>
            <consortium name="Ensembl"/>
        </authorList>
    </citation>
    <scope>IDENTIFICATION</scope>
</reference>
<sequence>MKTEDVSDDRLPYHSIFQLVQALAGDPLCPPEGSRSVVSHSLQPHGRQASLSYTIWSLLQLTSIELVMPSTISSSTRWFPSRPLLLPSIFPSIRVFSNESVLCIRWPKYGSFSFTISPFNEYSGLISFRIGWFHLLAVKGTYKSLLQHHSSKASILQGSAFFMIQLSHPYRTMGKTKALSRQTSVGKVMSLLFSRLSRLVISFLPRSKCLLISWLQLPLAVIWDPEEIKSLTVSIVHPCICHEVMGPDVMILVF</sequence>
<evidence type="ECO:0000313" key="1">
    <source>
        <dbReference type="Ensembl" id="ENSOARP00020040711.1"/>
    </source>
</evidence>
<reference evidence="1" key="1">
    <citation type="submission" date="2020-11" db="EMBL/GenBank/DDBJ databases">
        <authorList>
            <person name="Davenport K.M."/>
            <person name="Bickhart D.M."/>
            <person name="Smith T.P.L."/>
            <person name="Murdoch B.M."/>
            <person name="Rosen B.D."/>
        </authorList>
    </citation>
    <scope>NUCLEOTIDE SEQUENCE [LARGE SCALE GENOMIC DNA]</scope>
    <source>
        <strain evidence="1">OAR_USU_Benz2616</strain>
    </source>
</reference>